<name>A0A3S3PQG6_9ACAR</name>
<evidence type="ECO:0000256" key="7">
    <source>
        <dbReference type="ARBA" id="ARBA00023004"/>
    </source>
</evidence>
<feature type="non-terminal residue" evidence="12">
    <location>
        <position position="184"/>
    </location>
</feature>
<dbReference type="GO" id="GO:0005737">
    <property type="term" value="C:cytoplasm"/>
    <property type="evidence" value="ECO:0007669"/>
    <property type="project" value="TreeGrafter"/>
</dbReference>
<evidence type="ECO:0000256" key="6">
    <source>
        <dbReference type="ARBA" id="ARBA00023002"/>
    </source>
</evidence>
<keyword evidence="6" id="KW-0560">Oxidoreductase</keyword>
<dbReference type="GO" id="GO:0016491">
    <property type="term" value="F:oxidoreductase activity"/>
    <property type="evidence" value="ECO:0007669"/>
    <property type="project" value="UniProtKB-KW"/>
</dbReference>
<dbReference type="Gene3D" id="2.102.10.10">
    <property type="entry name" value="Rieske [2Fe-2S] iron-sulphur domain"/>
    <property type="match status" value="1"/>
</dbReference>
<dbReference type="AlphaFoldDB" id="A0A3S3PQG6"/>
<keyword evidence="4" id="KW-0479">Metal-binding</keyword>
<proteinExistence type="predicted"/>
<organism evidence="12 13">
    <name type="scientific">Dinothrombium tinctorium</name>
    <dbReference type="NCBI Taxonomy" id="1965070"/>
    <lineage>
        <taxon>Eukaryota</taxon>
        <taxon>Metazoa</taxon>
        <taxon>Ecdysozoa</taxon>
        <taxon>Arthropoda</taxon>
        <taxon>Chelicerata</taxon>
        <taxon>Arachnida</taxon>
        <taxon>Acari</taxon>
        <taxon>Acariformes</taxon>
        <taxon>Trombidiformes</taxon>
        <taxon>Prostigmata</taxon>
        <taxon>Anystina</taxon>
        <taxon>Parasitengona</taxon>
        <taxon>Trombidioidea</taxon>
        <taxon>Trombidiidae</taxon>
        <taxon>Dinothrombium</taxon>
    </lineage>
</organism>
<keyword evidence="3" id="KW-0001">2Fe-2S</keyword>
<keyword evidence="5 10" id="KW-1133">Transmembrane helix</keyword>
<gene>
    <name evidence="12" type="ORF">B4U79_17292</name>
</gene>
<dbReference type="InterPro" id="IPR036922">
    <property type="entry name" value="Rieske_2Fe-2S_sf"/>
</dbReference>
<keyword evidence="2 10" id="KW-0812">Transmembrane</keyword>
<keyword evidence="9 10" id="KW-0472">Membrane</keyword>
<dbReference type="InterPro" id="IPR017941">
    <property type="entry name" value="Rieske_2Fe-2S"/>
</dbReference>
<reference evidence="12 13" key="1">
    <citation type="journal article" date="2018" name="Gigascience">
        <title>Genomes of trombidid mites reveal novel predicted allergens and laterally-transferred genes associated with secondary metabolism.</title>
        <authorList>
            <person name="Dong X."/>
            <person name="Chaisiri K."/>
            <person name="Xia D."/>
            <person name="Armstrong S.D."/>
            <person name="Fang Y."/>
            <person name="Donnelly M.J."/>
            <person name="Kadowaki T."/>
            <person name="McGarry J.W."/>
            <person name="Darby A.C."/>
            <person name="Makepeace B.L."/>
        </authorList>
    </citation>
    <scope>NUCLEOTIDE SEQUENCE [LARGE SCALE GENOMIC DNA]</scope>
    <source>
        <strain evidence="12">UoL-WK</strain>
    </source>
</reference>
<evidence type="ECO:0000256" key="10">
    <source>
        <dbReference type="SAM" id="Phobius"/>
    </source>
</evidence>
<feature type="transmembrane region" description="Helical" evidence="10">
    <location>
        <begin position="12"/>
        <end position="38"/>
    </location>
</feature>
<dbReference type="PANTHER" id="PTHR21266">
    <property type="entry name" value="IRON-SULFUR DOMAIN CONTAINING PROTEIN"/>
    <property type="match status" value="1"/>
</dbReference>
<evidence type="ECO:0000256" key="1">
    <source>
        <dbReference type="ARBA" id="ARBA00004370"/>
    </source>
</evidence>
<evidence type="ECO:0000313" key="13">
    <source>
        <dbReference type="Proteomes" id="UP000285301"/>
    </source>
</evidence>
<comment type="caution">
    <text evidence="12">The sequence shown here is derived from an EMBL/GenBank/DDBJ whole genome shotgun (WGS) entry which is preliminary data.</text>
</comment>
<evidence type="ECO:0000256" key="5">
    <source>
        <dbReference type="ARBA" id="ARBA00022989"/>
    </source>
</evidence>
<accession>A0A3S3PQG6</accession>
<dbReference type="EMBL" id="NCKU01000721">
    <property type="protein sequence ID" value="RWS14434.1"/>
    <property type="molecule type" value="Genomic_DNA"/>
</dbReference>
<keyword evidence="13" id="KW-1185">Reference proteome</keyword>
<protein>
    <submittedName>
        <fullName evidence="12">Rieske domain-containing protein-like protein</fullName>
    </submittedName>
</protein>
<keyword evidence="7" id="KW-0408">Iron</keyword>
<evidence type="ECO:0000256" key="2">
    <source>
        <dbReference type="ARBA" id="ARBA00022692"/>
    </source>
</evidence>
<evidence type="ECO:0000313" key="12">
    <source>
        <dbReference type="EMBL" id="RWS14434.1"/>
    </source>
</evidence>
<dbReference type="Proteomes" id="UP000285301">
    <property type="component" value="Unassembled WGS sequence"/>
</dbReference>
<dbReference type="STRING" id="1965070.A0A3S3PQG6"/>
<sequence length="184" mass="20744">MFEQLCIYAFQLFAFGVVVDYAIPILLFVLLISLLVTVKLNICRDFRLPENVVRKKFGDNSLPLFPNGWIPVIESQCVKQSKITAAQVCGEEVIVFRNSFGKVCVLDAYCPHLGAKFSPGGTIVKDCDNDCIRCPFHGWIFRANDGACVKVPYSKDEKAPPGVKLKVWTSIEVNDFIYVWYHAD</sequence>
<comment type="subcellular location">
    <subcellularLocation>
        <location evidence="1">Membrane</location>
    </subcellularLocation>
</comment>
<keyword evidence="8" id="KW-0411">Iron-sulfur</keyword>
<dbReference type="GO" id="GO:0016020">
    <property type="term" value="C:membrane"/>
    <property type="evidence" value="ECO:0007669"/>
    <property type="project" value="UniProtKB-SubCell"/>
</dbReference>
<feature type="domain" description="Rieske" evidence="11">
    <location>
        <begin position="69"/>
        <end position="179"/>
    </location>
</feature>
<dbReference type="SUPFAM" id="SSF50022">
    <property type="entry name" value="ISP domain"/>
    <property type="match status" value="1"/>
</dbReference>
<evidence type="ECO:0000256" key="3">
    <source>
        <dbReference type="ARBA" id="ARBA00022714"/>
    </source>
</evidence>
<dbReference type="Pfam" id="PF00355">
    <property type="entry name" value="Rieske"/>
    <property type="match status" value="1"/>
</dbReference>
<dbReference type="PANTHER" id="PTHR21266:SF32">
    <property type="entry name" value="CHOLESTEROL 7-DESATURASE NVD"/>
    <property type="match status" value="1"/>
</dbReference>
<dbReference type="GO" id="GO:0051537">
    <property type="term" value="F:2 iron, 2 sulfur cluster binding"/>
    <property type="evidence" value="ECO:0007669"/>
    <property type="project" value="UniProtKB-KW"/>
</dbReference>
<dbReference type="PROSITE" id="PS51296">
    <property type="entry name" value="RIESKE"/>
    <property type="match status" value="1"/>
</dbReference>
<dbReference type="OrthoDB" id="6538019at2759"/>
<evidence type="ECO:0000256" key="9">
    <source>
        <dbReference type="ARBA" id="ARBA00023136"/>
    </source>
</evidence>
<evidence type="ECO:0000256" key="8">
    <source>
        <dbReference type="ARBA" id="ARBA00023014"/>
    </source>
</evidence>
<dbReference type="InterPro" id="IPR050584">
    <property type="entry name" value="Cholesterol_7-desaturase"/>
</dbReference>
<evidence type="ECO:0000259" key="11">
    <source>
        <dbReference type="PROSITE" id="PS51296"/>
    </source>
</evidence>
<dbReference type="GO" id="GO:0046872">
    <property type="term" value="F:metal ion binding"/>
    <property type="evidence" value="ECO:0007669"/>
    <property type="project" value="UniProtKB-KW"/>
</dbReference>
<evidence type="ECO:0000256" key="4">
    <source>
        <dbReference type="ARBA" id="ARBA00022723"/>
    </source>
</evidence>